<keyword evidence="2" id="KW-1185">Reference proteome</keyword>
<dbReference type="EMBL" id="AJ697969">
    <property type="protein sequence ID" value="CAG27283.1"/>
    <property type="molecule type" value="Genomic_DNA"/>
</dbReference>
<evidence type="ECO:0000313" key="1">
    <source>
        <dbReference type="EMBL" id="CAG27283.1"/>
    </source>
</evidence>
<reference evidence="1 2" key="3">
    <citation type="journal article" date="2004" name="Bioinformatics">
        <title>PHIRE, a deterministic approach to reveal regulatory elements in bacteriophage genomes.</title>
        <authorList>
            <person name="Lavigne R."/>
            <person name="Sun W.D."/>
            <person name="Volckaert G."/>
        </authorList>
    </citation>
    <scope>NUCLEOTIDE SEQUENCE [LARGE SCALE GENOMIC DNA]</scope>
</reference>
<protein>
    <submittedName>
        <fullName evidence="1">Uncharacterized protein</fullName>
    </submittedName>
</protein>
<name>Q2Z0P2_9CAUD</name>
<proteinExistence type="predicted"/>
<reference evidence="1 2" key="1">
    <citation type="journal article" date="2002" name="Genetika">
        <title>Phenogenetic characterization of a group of giant Phi KZ-like bacteriophages of Pseudomonas aeruginosa].</title>
        <authorList>
            <person name="Burkal'tseva M.V."/>
            <person name="Krylov V.N."/>
            <person name="Pleteneva E.A."/>
            <person name="Shaburova O.V."/>
            <person name="Krylov S.V."/>
            <person name="Volckaert G."/>
            <person name="Sykilinda N.N."/>
            <person name="Kurochkina L.P."/>
            <person name="Mesyanzhinov V.V."/>
        </authorList>
    </citation>
    <scope>NUCLEOTIDE SEQUENCE [LARGE SCALE GENOMIC DNA]</scope>
</reference>
<sequence>MKAELINNVIALANTAEFVKQTIRKVGLEYIAPLDPSIQAEKISKALTKRVVKQGANQ</sequence>
<dbReference type="RefSeq" id="YP_418222.1">
    <property type="nucleotide sequence ID" value="NC_007623.1"/>
</dbReference>
<reference evidence="1 2" key="2">
    <citation type="journal article" date="2003" name="Res. Microbiol.">
        <title>Myoviridae bacteriophages of Pseudomonas aeruginosa: a long and complex evolutionary pathway.</title>
        <authorList>
            <person name="Krylov V.N."/>
            <person name="Pleteneva E.A."/>
            <person name="Bourkalsteva M.V."/>
            <person name="Shaburova O.V."/>
            <person name="Volckaert G."/>
            <person name="Sykilinda N.N."/>
            <person name="Kurochkina L.P."/>
            <person name="Mesyanzhinov V.V."/>
        </authorList>
    </citation>
    <scope>NUCLEOTIDE SEQUENCE [LARGE SCALE GENOMIC DNA]</scope>
</reference>
<reference evidence="1 2" key="4">
    <citation type="journal article" date="2005" name="J. Mol. Biol.">
        <title>Genome comparison of Pseudomonas aeruginosa large phages.</title>
        <authorList>
            <person name="Hertveldt K."/>
            <person name="Lavigne R."/>
            <person name="Pleteneva E."/>
            <person name="Sernova N."/>
            <person name="Kurochkina L."/>
            <person name="Korchevskii R."/>
            <person name="Robben J."/>
            <person name="Mesyanzhinov V."/>
            <person name="Krylov V.N."/>
            <person name="Volckaert G."/>
        </authorList>
    </citation>
    <scope>NUCLEOTIDE SEQUENCE</scope>
</reference>
<accession>Q2Z0P2</accession>
<dbReference type="KEGG" id="vg:5176637"/>
<organism evidence="1 2">
    <name type="scientific">Pseudomonas phage EL</name>
    <dbReference type="NCBI Taxonomy" id="273133"/>
    <lineage>
        <taxon>Viruses</taxon>
        <taxon>Duplodnaviria</taxon>
        <taxon>Heunggongvirae</taxon>
        <taxon>Uroviricota</taxon>
        <taxon>Caudoviricetes</taxon>
        <taxon>Chimalliviridae</taxon>
        <taxon>Elvirus</taxon>
        <taxon>Elvirus EL</taxon>
    </lineage>
</organism>
<evidence type="ECO:0000313" key="2">
    <source>
        <dbReference type="Proteomes" id="UP000001239"/>
    </source>
</evidence>
<dbReference type="Proteomes" id="UP000001239">
    <property type="component" value="Segment"/>
</dbReference>
<dbReference type="GeneID" id="5176637"/>